<dbReference type="InterPro" id="IPR042080">
    <property type="entry name" value="RNA_2'-PTrans_N"/>
</dbReference>
<evidence type="ECO:0000256" key="2">
    <source>
        <dbReference type="ARBA" id="ARBA00012007"/>
    </source>
</evidence>
<dbReference type="GO" id="GO:0006388">
    <property type="term" value="P:tRNA splicing, via endonucleolytic cleavage and ligation"/>
    <property type="evidence" value="ECO:0007669"/>
    <property type="project" value="TreeGrafter"/>
</dbReference>
<evidence type="ECO:0000313" key="6">
    <source>
        <dbReference type="Proteomes" id="UP000507470"/>
    </source>
</evidence>
<reference evidence="5 6" key="1">
    <citation type="submission" date="2020-06" db="EMBL/GenBank/DDBJ databases">
        <authorList>
            <person name="Li R."/>
            <person name="Bekaert M."/>
        </authorList>
    </citation>
    <scope>NUCLEOTIDE SEQUENCE [LARGE SCALE GENOMIC DNA]</scope>
    <source>
        <strain evidence="6">wild</strain>
    </source>
</reference>
<comment type="catalytic activity">
    <reaction evidence="3">
        <text>2'-phospho-[ligated tRNA] + NAD(+) = mature tRNA + ADP-alpha-D-ribose 1'',2''-cyclic phosphate + nicotinamide</text>
        <dbReference type="Rhea" id="RHEA:23324"/>
        <dbReference type="Rhea" id="RHEA-COMP:11106"/>
        <dbReference type="Rhea" id="RHEA-COMP:11107"/>
        <dbReference type="ChEBI" id="CHEBI:17154"/>
        <dbReference type="ChEBI" id="CHEBI:57540"/>
        <dbReference type="ChEBI" id="CHEBI:76596"/>
        <dbReference type="ChEBI" id="CHEBI:82883"/>
        <dbReference type="ChEBI" id="CHEBI:85027"/>
        <dbReference type="EC" id="2.7.1.160"/>
    </reaction>
</comment>
<feature type="compositionally biased region" description="Basic and acidic residues" evidence="4">
    <location>
        <begin position="214"/>
        <end position="227"/>
    </location>
</feature>
<dbReference type="PANTHER" id="PTHR12684:SF2">
    <property type="entry name" value="TRNA 2'-PHOSPHOTRANSFERASE 1"/>
    <property type="match status" value="1"/>
</dbReference>
<dbReference type="Gene3D" id="1.10.10.970">
    <property type="entry name" value="RNA 2'-phosphotransferase, Tpt1/KptA family, N-terminal domain"/>
    <property type="match status" value="2"/>
</dbReference>
<keyword evidence="5" id="KW-0808">Transferase</keyword>
<dbReference type="AlphaFoldDB" id="A0A6J8BY96"/>
<dbReference type="InterPro" id="IPR002745">
    <property type="entry name" value="Ptrans_KptA/Tpt1"/>
</dbReference>
<dbReference type="PANTHER" id="PTHR12684">
    <property type="entry name" value="PUTATIVE PHOSPHOTRANSFERASE"/>
    <property type="match status" value="1"/>
</dbReference>
<evidence type="ECO:0000256" key="4">
    <source>
        <dbReference type="SAM" id="MobiDB-lite"/>
    </source>
</evidence>
<dbReference type="GO" id="GO:0000215">
    <property type="term" value="F:tRNA 2'-phosphotransferase activity"/>
    <property type="evidence" value="ECO:0007669"/>
    <property type="project" value="UniProtKB-EC"/>
</dbReference>
<accession>A0A6J8BY96</accession>
<gene>
    <name evidence="5" type="ORF">MCOR_23161</name>
</gene>
<evidence type="ECO:0000256" key="1">
    <source>
        <dbReference type="ARBA" id="ARBA00003343"/>
    </source>
</evidence>
<dbReference type="EMBL" id="CACVKT020004065">
    <property type="protein sequence ID" value="CAC5387880.1"/>
    <property type="molecule type" value="Genomic_DNA"/>
</dbReference>
<organism evidence="5 6">
    <name type="scientific">Mytilus coruscus</name>
    <name type="common">Sea mussel</name>
    <dbReference type="NCBI Taxonomy" id="42192"/>
    <lineage>
        <taxon>Eukaryota</taxon>
        <taxon>Metazoa</taxon>
        <taxon>Spiralia</taxon>
        <taxon>Lophotrochozoa</taxon>
        <taxon>Mollusca</taxon>
        <taxon>Bivalvia</taxon>
        <taxon>Autobranchia</taxon>
        <taxon>Pteriomorphia</taxon>
        <taxon>Mytilida</taxon>
        <taxon>Mytiloidea</taxon>
        <taxon>Mytilidae</taxon>
        <taxon>Mytilinae</taxon>
        <taxon>Mytilus</taxon>
    </lineage>
</organism>
<protein>
    <recommendedName>
        <fullName evidence="2">2'-phosphotransferase</fullName>
        <ecNumber evidence="2">2.7.1.160</ecNumber>
    </recommendedName>
</protein>
<keyword evidence="6" id="KW-1185">Reference proteome</keyword>
<dbReference type="SUPFAM" id="SSF56399">
    <property type="entry name" value="ADP-ribosylation"/>
    <property type="match status" value="2"/>
</dbReference>
<evidence type="ECO:0000256" key="3">
    <source>
        <dbReference type="ARBA" id="ARBA00047949"/>
    </source>
</evidence>
<name>A0A6J8BY96_MYTCO</name>
<dbReference type="Proteomes" id="UP000507470">
    <property type="component" value="Unassembled WGS sequence"/>
</dbReference>
<dbReference type="Pfam" id="PF01885">
    <property type="entry name" value="PTS_2-RNA"/>
    <property type="match status" value="2"/>
</dbReference>
<comment type="function">
    <text evidence="1">Catalyzes the last step of tRNA splicing, the transfer of the splice junction 2'-phosphate from ligated tRNA to NAD to produce ADP-ribose 1''-2'' cyclic phosphate.</text>
</comment>
<evidence type="ECO:0000313" key="5">
    <source>
        <dbReference type="EMBL" id="CAC5387880.1"/>
    </source>
</evidence>
<dbReference type="EC" id="2.7.1.160" evidence="2"/>
<sequence length="611" mass="67797">MSGRYKDHLEAYHEYQVPNERATMAPERAPANAWKVELEKTDRKFVLVHEKLDEIMDQFKKLLPCPVARSPSPDGQAATPSGGLDCYLLKSLANILRHGALELGNRLLPGGYLLVEEILKRHLGFAGYSLSDIHKLIEVDVNKMFTLIRDTDSGCWKIRANQGHSLVVDTPDIPLLEKHEELDFTVLTADQEGPVANIVRKPIGAILALEESHSHHEVAAPREKTMASDEEAQESWDSTSDVDEYTTLVEEASDTVCQPYQGSMCPTPVVDGGMTDNYGKGHTSLTLVDPSSTGAIDRKATTENNSAIYKEAVIIVESFFDKESSSINPERPSLSLGSLFKADNIGTRYFNLQSPPIDSGTTVLHVTMATIRWGPNRRPWNSLCGIGCPIEKSDKKFDKKLEQVHEKLNDMMDQFKKLLARPAARSPSPGGRPGPGECYHCAFQTGMPKDTGSVNHLVPECPLEAKGTVSSDSEEEVAQDWGVDRRLSKTLAYVLRRGAGRFGHQFLPGGFVYVDELLGRHPGLSGYTLKELTRLVEADVVKRFTLERDLENGWWKIKANQGHSIDVGSFGMPSVEENTVAVAYHYTTMLAWGDIVDEGLRRMSRQHSLIE</sequence>
<proteinExistence type="predicted"/>
<feature type="compositionally biased region" description="Acidic residues" evidence="4">
    <location>
        <begin position="228"/>
        <end position="241"/>
    </location>
</feature>
<dbReference type="OrthoDB" id="419694at2759"/>
<feature type="region of interest" description="Disordered" evidence="4">
    <location>
        <begin position="214"/>
        <end position="241"/>
    </location>
</feature>